<proteinExistence type="predicted"/>
<reference evidence="2" key="1">
    <citation type="journal article" date="2014" name="Nat. Commun.">
        <title>The rainbow trout genome provides novel insights into evolution after whole-genome duplication in vertebrates.</title>
        <authorList>
            <person name="Berthelot C."/>
            <person name="Brunet F."/>
            <person name="Chalopin D."/>
            <person name="Juanchich A."/>
            <person name="Bernard M."/>
            <person name="Noel B."/>
            <person name="Bento P."/>
            <person name="Da Silva C."/>
            <person name="Labadie K."/>
            <person name="Alberti A."/>
            <person name="Aury J.M."/>
            <person name="Louis A."/>
            <person name="Dehais P."/>
            <person name="Bardou P."/>
            <person name="Montfort J."/>
            <person name="Klopp C."/>
            <person name="Cabau C."/>
            <person name="Gaspin C."/>
            <person name="Thorgaard G.H."/>
            <person name="Boussaha M."/>
            <person name="Quillet E."/>
            <person name="Guyomard R."/>
            <person name="Galiana D."/>
            <person name="Bobe J."/>
            <person name="Volff J.N."/>
            <person name="Genet C."/>
            <person name="Wincker P."/>
            <person name="Jaillon O."/>
            <person name="Roest Crollius H."/>
            <person name="Guiguen Y."/>
        </authorList>
    </citation>
    <scope>NUCLEOTIDE SEQUENCE [LARGE SCALE GENOMIC DNA]</scope>
</reference>
<keyword evidence="1" id="KW-0812">Transmembrane</keyword>
<reference evidence="2" key="2">
    <citation type="submission" date="2014-03" db="EMBL/GenBank/DDBJ databases">
        <authorList>
            <person name="Genoscope - CEA"/>
        </authorList>
    </citation>
    <scope>NUCLEOTIDE SEQUENCE</scope>
</reference>
<feature type="transmembrane region" description="Helical" evidence="1">
    <location>
        <begin position="5"/>
        <end position="22"/>
    </location>
</feature>
<dbReference type="STRING" id="8022.A0A060Z9C2"/>
<dbReference type="InterPro" id="IPR015925">
    <property type="entry name" value="Ryanodine_IP3_receptor"/>
</dbReference>
<feature type="transmembrane region" description="Helical" evidence="1">
    <location>
        <begin position="100"/>
        <end position="124"/>
    </location>
</feature>
<accession>A0A060Z9C2</accession>
<dbReference type="PANTHER" id="PTHR45816">
    <property type="entry name" value="MIR DOMAIN-CONTAINING PROTEIN"/>
    <property type="match status" value="1"/>
</dbReference>
<sequence>MPQPLGVRTLIIATIIRLIFSVGLQPTLFLLGAFNVCNKTIFLMSFVGNRGTFTRGYKAMILDVEFLYHLMYLIICSLGVFVHVFFYSLLVSTSIHLHIYILYINIQCLAKVFGPLNFATFCHISGFKHKDTKLYFFVKNQQQVGHNHEVERNLLDISNFFN</sequence>
<dbReference type="EMBL" id="FR933725">
    <property type="protein sequence ID" value="CDQ97890.1"/>
    <property type="molecule type" value="Genomic_DNA"/>
</dbReference>
<name>A0A060Z9C2_ONCMY</name>
<organism evidence="2 3">
    <name type="scientific">Oncorhynchus mykiss</name>
    <name type="common">Rainbow trout</name>
    <name type="synonym">Salmo gairdneri</name>
    <dbReference type="NCBI Taxonomy" id="8022"/>
    <lineage>
        <taxon>Eukaryota</taxon>
        <taxon>Metazoa</taxon>
        <taxon>Chordata</taxon>
        <taxon>Craniata</taxon>
        <taxon>Vertebrata</taxon>
        <taxon>Euteleostomi</taxon>
        <taxon>Actinopterygii</taxon>
        <taxon>Neopterygii</taxon>
        <taxon>Teleostei</taxon>
        <taxon>Protacanthopterygii</taxon>
        <taxon>Salmoniformes</taxon>
        <taxon>Salmonidae</taxon>
        <taxon>Salmoninae</taxon>
        <taxon>Oncorhynchus</taxon>
    </lineage>
</organism>
<dbReference type="PaxDb" id="8022-A0A060Z9C2"/>
<evidence type="ECO:0000313" key="2">
    <source>
        <dbReference type="EMBL" id="CDQ97890.1"/>
    </source>
</evidence>
<gene>
    <name evidence="2" type="ORF">GSONMT00055356001</name>
</gene>
<evidence type="ECO:0000256" key="1">
    <source>
        <dbReference type="SAM" id="Phobius"/>
    </source>
</evidence>
<dbReference type="Proteomes" id="UP000193380">
    <property type="component" value="Unassembled WGS sequence"/>
</dbReference>
<dbReference type="PANTHER" id="PTHR45816:SF2">
    <property type="entry name" value="INOSITOL 1,4,5-TRISPHOSPHATE RECEPTOR"/>
    <property type="match status" value="1"/>
</dbReference>
<evidence type="ECO:0000313" key="3">
    <source>
        <dbReference type="Proteomes" id="UP000193380"/>
    </source>
</evidence>
<keyword evidence="1" id="KW-0472">Membrane</keyword>
<dbReference type="GO" id="GO:0006816">
    <property type="term" value="P:calcium ion transport"/>
    <property type="evidence" value="ECO:0007669"/>
    <property type="project" value="InterPro"/>
</dbReference>
<protein>
    <submittedName>
        <fullName evidence="2">Uncharacterized protein</fullName>
    </submittedName>
</protein>
<feature type="transmembrane region" description="Helical" evidence="1">
    <location>
        <begin position="67"/>
        <end position="88"/>
    </location>
</feature>
<dbReference type="AlphaFoldDB" id="A0A060Z9C2"/>
<keyword evidence="1" id="KW-1133">Transmembrane helix</keyword>